<sequence length="291" mass="32962">MRRQLLVLITTIQISLIRTLKDTCDARSGHNCNQMSESLEPEKNNMGQYLGLNDNKSVFPQTLEEFGYKFNEDGQMRNIETGEPFKFDVKEGDRAYNQKHYEALGEVITDYIYQLLEEEVKLKKHDVPVDAKEDESKSFIFLSDDAMTNDKLIILIHGSGVVRAGQWARSVPGVSLVVFLACPCCVPCVFRIVFPVWPFCGIASVSFEAFPACPSQALSRVSLLVFPVILLSVCPDQPTLTSLVTRRKVTHIGAAKYRSKFKSEWSKLYPVKAMKSDEYYFYCVPVFLAVI</sequence>
<dbReference type="GO" id="GO:0035197">
    <property type="term" value="F:siRNA binding"/>
    <property type="evidence" value="ECO:0007669"/>
    <property type="project" value="TreeGrafter"/>
</dbReference>
<dbReference type="AlphaFoldDB" id="A0A9X0CN61"/>
<feature type="domain" description="Arb2" evidence="2">
    <location>
        <begin position="59"/>
        <end position="170"/>
    </location>
</feature>
<protein>
    <recommendedName>
        <fullName evidence="2">Arb2 domain-containing protein</fullName>
    </recommendedName>
</protein>
<dbReference type="InterPro" id="IPR053858">
    <property type="entry name" value="Arb2_dom"/>
</dbReference>
<dbReference type="InterPro" id="IPR048263">
    <property type="entry name" value="Arb2"/>
</dbReference>
<dbReference type="PANTHER" id="PTHR21357">
    <property type="entry name" value="FAM172 FAMILY PROTEIN HOMOLOG CG10038"/>
    <property type="match status" value="1"/>
</dbReference>
<dbReference type="PANTHER" id="PTHR21357:SF4">
    <property type="entry name" value="FAM172 FAMILY PROTEIN HOMOLOG CG10038"/>
    <property type="match status" value="1"/>
</dbReference>
<keyword evidence="1" id="KW-0732">Signal</keyword>
<evidence type="ECO:0000259" key="2">
    <source>
        <dbReference type="Pfam" id="PF22749"/>
    </source>
</evidence>
<organism evidence="3 4">
    <name type="scientific">Desmophyllum pertusum</name>
    <dbReference type="NCBI Taxonomy" id="174260"/>
    <lineage>
        <taxon>Eukaryota</taxon>
        <taxon>Metazoa</taxon>
        <taxon>Cnidaria</taxon>
        <taxon>Anthozoa</taxon>
        <taxon>Hexacorallia</taxon>
        <taxon>Scleractinia</taxon>
        <taxon>Caryophylliina</taxon>
        <taxon>Caryophylliidae</taxon>
        <taxon>Desmophyllum</taxon>
    </lineage>
</organism>
<proteinExistence type="predicted"/>
<dbReference type="OrthoDB" id="421951at2759"/>
<dbReference type="Proteomes" id="UP001163046">
    <property type="component" value="Unassembled WGS sequence"/>
</dbReference>
<dbReference type="EMBL" id="MU826879">
    <property type="protein sequence ID" value="KAJ7369912.1"/>
    <property type="molecule type" value="Genomic_DNA"/>
</dbReference>
<gene>
    <name evidence="3" type="ORF">OS493_035485</name>
</gene>
<feature type="signal peptide" evidence="1">
    <location>
        <begin position="1"/>
        <end position="19"/>
    </location>
</feature>
<reference evidence="3" key="1">
    <citation type="submission" date="2023-01" db="EMBL/GenBank/DDBJ databases">
        <title>Genome assembly of the deep-sea coral Lophelia pertusa.</title>
        <authorList>
            <person name="Herrera S."/>
            <person name="Cordes E."/>
        </authorList>
    </citation>
    <scope>NUCLEOTIDE SEQUENCE</scope>
    <source>
        <strain evidence="3">USNM1676648</strain>
        <tissue evidence="3">Polyp</tissue>
    </source>
</reference>
<name>A0A9X0CN61_9CNID</name>
<evidence type="ECO:0000313" key="4">
    <source>
        <dbReference type="Proteomes" id="UP001163046"/>
    </source>
</evidence>
<comment type="caution">
    <text evidence="3">The sequence shown here is derived from an EMBL/GenBank/DDBJ whole genome shotgun (WGS) entry which is preliminary data.</text>
</comment>
<dbReference type="GO" id="GO:0031048">
    <property type="term" value="P:regulatory ncRNA-mediated heterochromatin formation"/>
    <property type="evidence" value="ECO:0007669"/>
    <property type="project" value="TreeGrafter"/>
</dbReference>
<dbReference type="Pfam" id="PF22749">
    <property type="entry name" value="Arb2"/>
    <property type="match status" value="1"/>
</dbReference>
<dbReference type="GO" id="GO:0005634">
    <property type="term" value="C:nucleus"/>
    <property type="evidence" value="ECO:0007669"/>
    <property type="project" value="TreeGrafter"/>
</dbReference>
<feature type="chain" id="PRO_5040907487" description="Arb2 domain-containing protein" evidence="1">
    <location>
        <begin position="20"/>
        <end position="291"/>
    </location>
</feature>
<accession>A0A9X0CN61</accession>
<evidence type="ECO:0000256" key="1">
    <source>
        <dbReference type="SAM" id="SignalP"/>
    </source>
</evidence>
<evidence type="ECO:0000313" key="3">
    <source>
        <dbReference type="EMBL" id="KAJ7369912.1"/>
    </source>
</evidence>
<keyword evidence="4" id="KW-1185">Reference proteome</keyword>